<dbReference type="RefSeq" id="WP_264136735.1">
    <property type="nucleotide sequence ID" value="NZ_JAOYOD010000001.1"/>
</dbReference>
<evidence type="ECO:0000256" key="7">
    <source>
        <dbReference type="SAM" id="SignalP"/>
    </source>
</evidence>
<proteinExistence type="predicted"/>
<name>A0ABT3CQG7_9BACT</name>
<dbReference type="Proteomes" id="UP001300692">
    <property type="component" value="Unassembled WGS sequence"/>
</dbReference>
<dbReference type="InterPro" id="IPR012938">
    <property type="entry name" value="Glc/Sorbosone_DH"/>
</dbReference>
<feature type="domain" description="Cytochrome c" evidence="8">
    <location>
        <begin position="42"/>
        <end position="116"/>
    </location>
</feature>
<dbReference type="Pfam" id="PF07995">
    <property type="entry name" value="GSDH"/>
    <property type="match status" value="1"/>
</dbReference>
<keyword evidence="2 6" id="KW-0349">Heme</keyword>
<comment type="caution">
    <text evidence="9">The sequence shown here is derived from an EMBL/GenBank/DDBJ whole genome shotgun (WGS) entry which is preliminary data.</text>
</comment>
<dbReference type="InterPro" id="IPR009056">
    <property type="entry name" value="Cyt_c-like_dom"/>
</dbReference>
<dbReference type="PANTHER" id="PTHR19328:SF75">
    <property type="entry name" value="ALDOSE SUGAR DEHYDROGENASE YLII"/>
    <property type="match status" value="1"/>
</dbReference>
<evidence type="ECO:0000256" key="6">
    <source>
        <dbReference type="PROSITE-ProRule" id="PRU00433"/>
    </source>
</evidence>
<dbReference type="InterPro" id="IPR036909">
    <property type="entry name" value="Cyt_c-like_dom_sf"/>
</dbReference>
<evidence type="ECO:0000313" key="10">
    <source>
        <dbReference type="Proteomes" id="UP001300692"/>
    </source>
</evidence>
<dbReference type="SUPFAM" id="SSF50952">
    <property type="entry name" value="Soluble quinoprotein glucose dehydrogenase"/>
    <property type="match status" value="1"/>
</dbReference>
<evidence type="ECO:0000256" key="1">
    <source>
        <dbReference type="ARBA" id="ARBA00022448"/>
    </source>
</evidence>
<evidence type="ECO:0000259" key="8">
    <source>
        <dbReference type="PROSITE" id="PS51007"/>
    </source>
</evidence>
<dbReference type="PROSITE" id="PS51007">
    <property type="entry name" value="CYTC"/>
    <property type="match status" value="1"/>
</dbReference>
<organism evidence="9 10">
    <name type="scientific">Reichenbachiella ulvae</name>
    <dbReference type="NCBI Taxonomy" id="2980104"/>
    <lineage>
        <taxon>Bacteria</taxon>
        <taxon>Pseudomonadati</taxon>
        <taxon>Bacteroidota</taxon>
        <taxon>Cytophagia</taxon>
        <taxon>Cytophagales</taxon>
        <taxon>Reichenbachiellaceae</taxon>
        <taxon>Reichenbachiella</taxon>
    </lineage>
</organism>
<evidence type="ECO:0000256" key="5">
    <source>
        <dbReference type="ARBA" id="ARBA00023004"/>
    </source>
</evidence>
<evidence type="ECO:0000256" key="2">
    <source>
        <dbReference type="ARBA" id="ARBA00022617"/>
    </source>
</evidence>
<dbReference type="SUPFAM" id="SSF46626">
    <property type="entry name" value="Cytochrome c"/>
    <property type="match status" value="1"/>
</dbReference>
<evidence type="ECO:0000256" key="4">
    <source>
        <dbReference type="ARBA" id="ARBA00022982"/>
    </source>
</evidence>
<dbReference type="Pfam" id="PF13442">
    <property type="entry name" value="Cytochrome_CBB3"/>
    <property type="match status" value="1"/>
</dbReference>
<keyword evidence="5 6" id="KW-0408">Iron</keyword>
<dbReference type="InterPro" id="IPR008168">
    <property type="entry name" value="Cyt_C_IC"/>
</dbReference>
<dbReference type="Gene3D" id="2.120.10.30">
    <property type="entry name" value="TolB, C-terminal domain"/>
    <property type="match status" value="1"/>
</dbReference>
<gene>
    <name evidence="9" type="ORF">N7U62_04725</name>
</gene>
<evidence type="ECO:0000256" key="3">
    <source>
        <dbReference type="ARBA" id="ARBA00022723"/>
    </source>
</evidence>
<protein>
    <submittedName>
        <fullName evidence="9">PQQ-dependent sugar dehydrogenase</fullName>
    </submittedName>
</protein>
<dbReference type="EMBL" id="JAOYOD010000001">
    <property type="protein sequence ID" value="MCV9385953.1"/>
    <property type="molecule type" value="Genomic_DNA"/>
</dbReference>
<dbReference type="Gene3D" id="1.10.760.10">
    <property type="entry name" value="Cytochrome c-like domain"/>
    <property type="match status" value="1"/>
</dbReference>
<keyword evidence="3 6" id="KW-0479">Metal-binding</keyword>
<feature type="signal peptide" evidence="7">
    <location>
        <begin position="1"/>
        <end position="26"/>
    </location>
</feature>
<dbReference type="PRINTS" id="PR00605">
    <property type="entry name" value="CYTCHROMECIC"/>
</dbReference>
<feature type="chain" id="PRO_5047057056" evidence="7">
    <location>
        <begin position="27"/>
        <end position="484"/>
    </location>
</feature>
<keyword evidence="1" id="KW-0813">Transport</keyword>
<evidence type="ECO:0000313" key="9">
    <source>
        <dbReference type="EMBL" id="MCV9385953.1"/>
    </source>
</evidence>
<dbReference type="InterPro" id="IPR011042">
    <property type="entry name" value="6-blade_b-propeller_TolB-like"/>
</dbReference>
<dbReference type="PANTHER" id="PTHR19328">
    <property type="entry name" value="HEDGEHOG-INTERACTING PROTEIN"/>
    <property type="match status" value="1"/>
</dbReference>
<accession>A0ABT3CQG7</accession>
<keyword evidence="4" id="KW-0249">Electron transport</keyword>
<reference evidence="9 10" key="1">
    <citation type="submission" date="2022-10" db="EMBL/GenBank/DDBJ databases">
        <title>Comparative genomics and taxonomic characterization of three novel marine species of genus Reichenbachiella exhibiting antioxidant and polysaccharide degradation activities.</title>
        <authorList>
            <person name="Muhammad N."/>
            <person name="Lee Y.-J."/>
            <person name="Ko J."/>
            <person name="Kim S.-G."/>
        </authorList>
    </citation>
    <scope>NUCLEOTIDE SEQUENCE [LARGE SCALE GENOMIC DNA]</scope>
    <source>
        <strain evidence="9 10">ABR2-5</strain>
    </source>
</reference>
<sequence>MKLQPLSLKKTGLTFLFFASSLLVMRCSSDDNNTNDPSPEELTPSVIAELYRDNCGGCHGQNLATFVERDWVYGNSSEDLFTSIHDGYAENGMPSYGSALSDEEISAIADYILSETEGVTQEMLLEDNPDLSGIIESEDMNFRLEVLTDEINGVPWGLTQLPNQDLLVTERTGSLYRITTDKSLETISGLPSMYTEGQGGLLDIEIHPNFAENNTLYFSYSKIDPNNQYMLTTAVARAQLQDNALTEVEDIFIALPYHGTGHHFGSRLQFDENGYLYVTVGDRGNRDVFPQDLDAMAGKVHRIHDDGSIPADNPFVNGDNPNGSIYSYGIRNPQGLTRHPVTGDIWEGEHGPRGGDEINIIASGNNYGWPVITYGINYDGSPITDLTEMEGMEQPIHYWVPSIAPAGMDFVSGDLYYGWTNDLFVGALSATYLHRLIMNGDEVIGHEELLNDIGRVRDVQMGLDGYLYLTVESPGRVIRIVPEN</sequence>
<keyword evidence="10" id="KW-1185">Reference proteome</keyword>
<dbReference type="InterPro" id="IPR011041">
    <property type="entry name" value="Quinoprot_gluc/sorb_DH_b-prop"/>
</dbReference>
<keyword evidence="7" id="KW-0732">Signal</keyword>